<organism evidence="4">
    <name type="scientific">hydrocarbon metagenome</name>
    <dbReference type="NCBI Taxonomy" id="938273"/>
    <lineage>
        <taxon>unclassified sequences</taxon>
        <taxon>metagenomes</taxon>
        <taxon>ecological metagenomes</taxon>
    </lineage>
</organism>
<accession>A0A0W8F0L8</accession>
<dbReference type="Pfam" id="PF16906">
    <property type="entry name" value="Ribosomal_L26"/>
    <property type="match status" value="1"/>
</dbReference>
<dbReference type="PROSITE" id="PS01108">
    <property type="entry name" value="RIBOSOMAL_L24"/>
    <property type="match status" value="1"/>
</dbReference>
<comment type="caution">
    <text evidence="4">The sequence shown here is derived from an EMBL/GenBank/DDBJ whole genome shotgun (WGS) entry which is preliminary data.</text>
</comment>
<evidence type="ECO:0000256" key="2">
    <source>
        <dbReference type="ARBA" id="ARBA00022980"/>
    </source>
</evidence>
<dbReference type="EMBL" id="LNQE01001659">
    <property type="protein sequence ID" value="KUG14454.1"/>
    <property type="molecule type" value="Genomic_DNA"/>
</dbReference>
<dbReference type="PANTHER" id="PTHR11143">
    <property type="entry name" value="60S RIBOSOMAL PROTEIN L26 FAMILY MEMBER"/>
    <property type="match status" value="1"/>
</dbReference>
<evidence type="ECO:0000313" key="4">
    <source>
        <dbReference type="EMBL" id="KUG14454.1"/>
    </source>
</evidence>
<dbReference type="InterPro" id="IPR005825">
    <property type="entry name" value="Ribosomal_uL24_CS"/>
</dbReference>
<dbReference type="InterPro" id="IPR014722">
    <property type="entry name" value="Rib_uL2_dom2"/>
</dbReference>
<protein>
    <submittedName>
        <fullName evidence="4">Lsu ribosomal protein l26e (L24p)</fullName>
    </submittedName>
</protein>
<keyword evidence="3" id="KW-0687">Ribonucleoprotein</keyword>
<reference evidence="4" key="1">
    <citation type="journal article" date="2015" name="Proc. Natl. Acad. Sci. U.S.A.">
        <title>Networks of energetic and metabolic interactions define dynamics in microbial communities.</title>
        <authorList>
            <person name="Embree M."/>
            <person name="Liu J.K."/>
            <person name="Al-Bassam M.M."/>
            <person name="Zengler K."/>
        </authorList>
    </citation>
    <scope>NUCLEOTIDE SEQUENCE</scope>
</reference>
<dbReference type="InterPro" id="IPR005756">
    <property type="entry name" value="Ribosomal_uL24_euk/arc"/>
</dbReference>
<gene>
    <name evidence="4" type="ORF">ASZ90_015910</name>
</gene>
<dbReference type="GO" id="GO:0015934">
    <property type="term" value="C:large ribosomal subunit"/>
    <property type="evidence" value="ECO:0007669"/>
    <property type="project" value="InterPro"/>
</dbReference>
<dbReference type="HAMAP" id="MF_01326_A">
    <property type="entry name" value="Ribosomal_uL24_A"/>
    <property type="match status" value="1"/>
</dbReference>
<dbReference type="InterPro" id="IPR008991">
    <property type="entry name" value="Translation_prot_SH3-like_sf"/>
</dbReference>
<keyword evidence="2 4" id="KW-0689">Ribosomal protein</keyword>
<name>A0A0W8F0L8_9ZZZZ</name>
<proteinExistence type="inferred from homology"/>
<evidence type="ECO:0000256" key="3">
    <source>
        <dbReference type="ARBA" id="ARBA00023274"/>
    </source>
</evidence>
<dbReference type="Gene3D" id="2.30.30.30">
    <property type="match status" value="1"/>
</dbReference>
<evidence type="ECO:0000256" key="1">
    <source>
        <dbReference type="ARBA" id="ARBA00010618"/>
    </source>
</evidence>
<dbReference type="NCBIfam" id="TIGR01080">
    <property type="entry name" value="rplX_A_E"/>
    <property type="match status" value="1"/>
</dbReference>
<dbReference type="AlphaFoldDB" id="A0A0W8F0L8"/>
<sequence length="124" mass="13647">MQVMVRIESIQPRKQRKARYNAPAHLRGKFLSAPLSPDLRKEYRIRSVRVVKGDSVKVLRGNAAGTEGVVDAVDTDRSLIVVQGVAVPKADGTEVPRPVNPSNVQVTKLNLKDPRRAGKLSEAR</sequence>
<dbReference type="GO" id="GO:0006412">
    <property type="term" value="P:translation"/>
    <property type="evidence" value="ECO:0007669"/>
    <property type="project" value="InterPro"/>
</dbReference>
<dbReference type="SUPFAM" id="SSF50104">
    <property type="entry name" value="Translation proteins SH3-like domain"/>
    <property type="match status" value="1"/>
</dbReference>
<comment type="similarity">
    <text evidence="1">Belongs to the universal ribosomal protein uL24 family.</text>
</comment>
<dbReference type="GO" id="GO:0003735">
    <property type="term" value="F:structural constituent of ribosome"/>
    <property type="evidence" value="ECO:0007669"/>
    <property type="project" value="InterPro"/>
</dbReference>